<evidence type="ECO:0000313" key="3">
    <source>
        <dbReference type="Proteomes" id="UP000218432"/>
    </source>
</evidence>
<feature type="region of interest" description="Disordered" evidence="1">
    <location>
        <begin position="1"/>
        <end position="27"/>
    </location>
</feature>
<protein>
    <submittedName>
        <fullName evidence="2">Uncharacterized protein</fullName>
    </submittedName>
</protein>
<organism evidence="2 3">
    <name type="scientific">Burkholderia stabilis</name>
    <dbReference type="NCBI Taxonomy" id="95485"/>
    <lineage>
        <taxon>Bacteria</taxon>
        <taxon>Pseudomonadati</taxon>
        <taxon>Pseudomonadota</taxon>
        <taxon>Betaproteobacteria</taxon>
        <taxon>Burkholderiales</taxon>
        <taxon>Burkholderiaceae</taxon>
        <taxon>Burkholderia</taxon>
        <taxon>Burkholderia cepacia complex</taxon>
    </lineage>
</organism>
<reference evidence="2 3" key="1">
    <citation type="journal article" date="2017" name="Genome Announc.">
        <title>Complete Genome Sequence of Burkholderia stabilis FERMP-21014.</title>
        <authorList>
            <person name="Konishi K."/>
            <person name="Kumagai T."/>
            <person name="Sakasegawa S."/>
            <person name="Tamura T."/>
        </authorList>
    </citation>
    <scope>NUCLEOTIDE SEQUENCE [LARGE SCALE GENOMIC DNA]</scope>
    <source>
        <strain evidence="2 3">FERMP-21014</strain>
    </source>
</reference>
<sequence>MTRGADEPTMARHRGRAREDGRHSGAARLPAALSQIEFVLDASDRPPDLIGAGIDCVTRAGT</sequence>
<evidence type="ECO:0000313" key="2">
    <source>
        <dbReference type="EMBL" id="BAX62627.1"/>
    </source>
</evidence>
<accession>A0A1Y1BYT4</accession>
<dbReference type="Proteomes" id="UP000218432">
    <property type="component" value="Chromosome 2"/>
</dbReference>
<feature type="compositionally biased region" description="Basic and acidic residues" evidence="1">
    <location>
        <begin position="1"/>
        <end position="10"/>
    </location>
</feature>
<gene>
    <name evidence="2" type="ORF">BSFP_054950</name>
</gene>
<name>A0A1Y1BYT4_9BURK</name>
<proteinExistence type="predicted"/>
<evidence type="ECO:0000256" key="1">
    <source>
        <dbReference type="SAM" id="MobiDB-lite"/>
    </source>
</evidence>
<dbReference type="AlphaFoldDB" id="A0A1Y1BYT4"/>
<dbReference type="EMBL" id="AP018112">
    <property type="protein sequence ID" value="BAX62627.1"/>
    <property type="molecule type" value="Genomic_DNA"/>
</dbReference>